<gene>
    <name evidence="1" type="ORF">BOVATA_041110</name>
</gene>
<keyword evidence="2" id="KW-1185">Reference proteome</keyword>
<dbReference type="RefSeq" id="XP_028868861.1">
    <property type="nucleotide sequence ID" value="XM_029013028.1"/>
</dbReference>
<dbReference type="EMBL" id="BDSA01000006">
    <property type="protein sequence ID" value="GBE62618.1"/>
    <property type="molecule type" value="Genomic_DNA"/>
</dbReference>
<dbReference type="OrthoDB" id="365580at2759"/>
<keyword evidence="1" id="KW-0966">Cell projection</keyword>
<comment type="caution">
    <text evidence="1">The sequence shown here is derived from an EMBL/GenBank/DDBJ whole genome shotgun (WGS) entry which is preliminary data.</text>
</comment>
<dbReference type="VEuPathDB" id="PiroplasmaDB:BOVATA_041110"/>
<accession>A0A2H6KHZ9</accession>
<proteinExistence type="predicted"/>
<keyword evidence="1" id="KW-0969">Cilium</keyword>
<dbReference type="GeneID" id="39876388"/>
<organism evidence="1 2">
    <name type="scientific">Babesia ovata</name>
    <dbReference type="NCBI Taxonomy" id="189622"/>
    <lineage>
        <taxon>Eukaryota</taxon>
        <taxon>Sar</taxon>
        <taxon>Alveolata</taxon>
        <taxon>Apicomplexa</taxon>
        <taxon>Aconoidasida</taxon>
        <taxon>Piroplasmida</taxon>
        <taxon>Babesiidae</taxon>
        <taxon>Babesia</taxon>
    </lineage>
</organism>
<protein>
    <submittedName>
        <fullName evidence="1">Sperm flagellar 2, putative</fullName>
    </submittedName>
</protein>
<name>A0A2H6KHZ9_9APIC</name>
<sequence>MRIAEVDIEQKIIFKVDAQTGEPIDDTDIDRCHHVTPENYAEYRIDPCTGDSYKTLKEIKLINTSNGKFQVIEHLLLSLQNGSKDHILYSVLYDTTNKAIIAMKRYVEYVDGSYGCDGMDYKLFDRPITSSNVASVFLGFKNEWHAPTLHPKHAGNVTTDGTDAYSVAVMPFGTLNRPSNGLNAVYYLLNGIKRTLVIPKLQSITGINLLSEDASSYVAAHLENETHHITVVYQLGIPGSTSPEAIIVRFEVTKTCINLRASGQNNFMHLASVPVCKTDTRVGSETQCVIHQTRLEDKSKGKAALYTFMYDAKMRHLTGVMHQITMNENGNVINAVEEDTFHKSANYTTKINMDINRNGMVKLSHMYAGYVSKCVHGSKVRAMILPHGIKNQEQSYTNRFLYRGIPLVEIYMETEDGISLVNRVSPPAVTKEAGDGVELIHITYWLKLLEYNTPHKITLSFECKQVISQSGGKKTEITLLNKYQRYRMDIDAFIIDASVWAEDTESFGGKCIVGVGEEGLYILMSRIIRNKGDATTGHFYKFLYDTKNAGFFCKSVPIRAVEQKPNKSCRWVRAGDDKSYTYSLGGSKLIEQEVSTMRL</sequence>
<dbReference type="AlphaFoldDB" id="A0A2H6KHZ9"/>
<evidence type="ECO:0000313" key="1">
    <source>
        <dbReference type="EMBL" id="GBE62618.1"/>
    </source>
</evidence>
<evidence type="ECO:0000313" key="2">
    <source>
        <dbReference type="Proteomes" id="UP000236319"/>
    </source>
</evidence>
<dbReference type="Proteomes" id="UP000236319">
    <property type="component" value="Unassembled WGS sequence"/>
</dbReference>
<reference evidence="1 2" key="1">
    <citation type="journal article" date="2017" name="BMC Genomics">
        <title>Whole-genome assembly of Babesia ovata and comparative genomics between closely related pathogens.</title>
        <authorList>
            <person name="Yamagishi J."/>
            <person name="Asada M."/>
            <person name="Hakimi H."/>
            <person name="Tanaka T.Q."/>
            <person name="Sugimoto C."/>
            <person name="Kawazu S."/>
        </authorList>
    </citation>
    <scope>NUCLEOTIDE SEQUENCE [LARGE SCALE GENOMIC DNA]</scope>
    <source>
        <strain evidence="1 2">Miyake</strain>
    </source>
</reference>
<keyword evidence="1" id="KW-0282">Flagellum</keyword>